<dbReference type="InterPro" id="IPR005522">
    <property type="entry name" value="IPK"/>
</dbReference>
<proteinExistence type="inferred from homology"/>
<keyword evidence="3 4" id="KW-0418">Kinase</keyword>
<accession>A0A8S1HG11</accession>
<dbReference type="Pfam" id="PF03770">
    <property type="entry name" value="IPK"/>
    <property type="match status" value="2"/>
</dbReference>
<evidence type="ECO:0000313" key="6">
    <source>
        <dbReference type="Proteomes" id="UP000835052"/>
    </source>
</evidence>
<dbReference type="AlphaFoldDB" id="A0A8S1HG11"/>
<evidence type="ECO:0000256" key="3">
    <source>
        <dbReference type="ARBA" id="ARBA00022777"/>
    </source>
</evidence>
<evidence type="ECO:0000256" key="2">
    <source>
        <dbReference type="ARBA" id="ARBA00022679"/>
    </source>
</evidence>
<dbReference type="EC" id="2.7.-.-" evidence="4"/>
<dbReference type="GO" id="GO:0046854">
    <property type="term" value="P:phosphatidylinositol phosphate biosynthetic process"/>
    <property type="evidence" value="ECO:0007669"/>
    <property type="project" value="TreeGrafter"/>
</dbReference>
<keyword evidence="6" id="KW-1185">Reference proteome</keyword>
<dbReference type="PANTHER" id="PTHR12400">
    <property type="entry name" value="INOSITOL POLYPHOSPHATE KINASE"/>
    <property type="match status" value="1"/>
</dbReference>
<dbReference type="Proteomes" id="UP000835052">
    <property type="component" value="Unassembled WGS sequence"/>
</dbReference>
<dbReference type="SUPFAM" id="SSF56104">
    <property type="entry name" value="SAICAR synthase-like"/>
    <property type="match status" value="1"/>
</dbReference>
<dbReference type="Gene3D" id="3.30.470.160">
    <property type="entry name" value="Inositol polyphosphate kinase"/>
    <property type="match status" value="1"/>
</dbReference>
<keyword evidence="2 4" id="KW-0808">Transferase</keyword>
<dbReference type="PANTHER" id="PTHR12400:SF21">
    <property type="entry name" value="KINASE"/>
    <property type="match status" value="1"/>
</dbReference>
<reference evidence="5" key="1">
    <citation type="submission" date="2020-10" db="EMBL/GenBank/DDBJ databases">
        <authorList>
            <person name="Kikuchi T."/>
        </authorList>
    </citation>
    <scope>NUCLEOTIDE SEQUENCE</scope>
    <source>
        <strain evidence="5">NKZ352</strain>
    </source>
</reference>
<comment type="similarity">
    <text evidence="1 4">Belongs to the inositol phosphokinase (IPK) family.</text>
</comment>
<dbReference type="GO" id="GO:0005634">
    <property type="term" value="C:nucleus"/>
    <property type="evidence" value="ECO:0007669"/>
    <property type="project" value="TreeGrafter"/>
</dbReference>
<evidence type="ECO:0000256" key="4">
    <source>
        <dbReference type="RuleBase" id="RU363090"/>
    </source>
</evidence>
<dbReference type="GO" id="GO:0000828">
    <property type="term" value="F:inositol hexakisphosphate kinase activity"/>
    <property type="evidence" value="ECO:0007669"/>
    <property type="project" value="TreeGrafter"/>
</dbReference>
<dbReference type="InterPro" id="IPR038286">
    <property type="entry name" value="IPK_sf"/>
</dbReference>
<dbReference type="GO" id="GO:0032958">
    <property type="term" value="P:inositol phosphate biosynthetic process"/>
    <property type="evidence" value="ECO:0007669"/>
    <property type="project" value="InterPro"/>
</dbReference>
<sequence>MVVENLLQYGPKDFMLLENVVAHFARPYVLDLKIGTRQHGDNSSKEKREQAILKCKLSTSGKLGARLVGMQMYDATNKEYVYIEKQEGRTMSAEQFFVYCGGFAKACGPLRSLKIRDNLDFWWLFDAEAVDSADEDAVCVKLIDFANSTLPGFFSDIVPGGVDDGGIWGVENIIKAMEIEPDSAPTEEKGSAK</sequence>
<comment type="caution">
    <text evidence="5">The sequence shown here is derived from an EMBL/GenBank/DDBJ whole genome shotgun (WGS) entry which is preliminary data.</text>
</comment>
<organism evidence="5 6">
    <name type="scientific">Caenorhabditis auriculariae</name>
    <dbReference type="NCBI Taxonomy" id="2777116"/>
    <lineage>
        <taxon>Eukaryota</taxon>
        <taxon>Metazoa</taxon>
        <taxon>Ecdysozoa</taxon>
        <taxon>Nematoda</taxon>
        <taxon>Chromadorea</taxon>
        <taxon>Rhabditida</taxon>
        <taxon>Rhabditina</taxon>
        <taxon>Rhabditomorpha</taxon>
        <taxon>Rhabditoidea</taxon>
        <taxon>Rhabditidae</taxon>
        <taxon>Peloderinae</taxon>
        <taxon>Caenorhabditis</taxon>
    </lineage>
</organism>
<evidence type="ECO:0000313" key="5">
    <source>
        <dbReference type="EMBL" id="CAD6193271.1"/>
    </source>
</evidence>
<dbReference type="EMBL" id="CAJGYM010000034">
    <property type="protein sequence ID" value="CAD6193271.1"/>
    <property type="molecule type" value="Genomic_DNA"/>
</dbReference>
<dbReference type="GO" id="GO:0005737">
    <property type="term" value="C:cytoplasm"/>
    <property type="evidence" value="ECO:0007669"/>
    <property type="project" value="TreeGrafter"/>
</dbReference>
<evidence type="ECO:0000256" key="1">
    <source>
        <dbReference type="ARBA" id="ARBA00007374"/>
    </source>
</evidence>
<name>A0A8S1HG11_9PELO</name>
<dbReference type="OrthoDB" id="2573163at2759"/>
<gene>
    <name evidence="5" type="ORF">CAUJ_LOCUS9190</name>
</gene>
<protein>
    <recommendedName>
        <fullName evidence="4">Kinase</fullName>
        <ecNumber evidence="4">2.7.-.-</ecNumber>
    </recommendedName>
</protein>